<keyword evidence="22" id="KW-0413">Isomerase</keyword>
<feature type="binding site" evidence="31">
    <location>
        <position position="1913"/>
    </location>
    <ligand>
        <name>L-glutamate</name>
        <dbReference type="ChEBI" id="CHEBI:29985"/>
    </ligand>
</feature>
<keyword evidence="17" id="KW-0697">Rotamase</keyword>
<evidence type="ECO:0000256" key="7">
    <source>
        <dbReference type="ARBA" id="ARBA00022475"/>
    </source>
</evidence>
<comment type="catalytic activity">
    <reaction evidence="29">
        <text>Na(+)(in) = Na(+)(out)</text>
        <dbReference type="Rhea" id="RHEA:34963"/>
        <dbReference type="ChEBI" id="CHEBI:29101"/>
    </reaction>
</comment>
<feature type="compositionally biased region" description="Basic residues" evidence="34">
    <location>
        <begin position="582"/>
        <end position="595"/>
    </location>
</feature>
<keyword evidence="12" id="KW-0106">Calcium</keyword>
<organism evidence="37 38">
    <name type="scientific">Austrofundulus limnaeus</name>
    <name type="common">Annual killifish</name>
    <dbReference type="NCBI Taxonomy" id="52670"/>
    <lineage>
        <taxon>Eukaryota</taxon>
        <taxon>Metazoa</taxon>
        <taxon>Chordata</taxon>
        <taxon>Craniata</taxon>
        <taxon>Vertebrata</taxon>
        <taxon>Euteleostomi</taxon>
        <taxon>Actinopterygii</taxon>
        <taxon>Neopterygii</taxon>
        <taxon>Teleostei</taxon>
        <taxon>Neoteleostei</taxon>
        <taxon>Acanthomorphata</taxon>
        <taxon>Ovalentaria</taxon>
        <taxon>Atherinomorphae</taxon>
        <taxon>Cyprinodontiformes</taxon>
        <taxon>Rivulidae</taxon>
        <taxon>Austrofundulus</taxon>
    </lineage>
</organism>
<evidence type="ECO:0000256" key="8">
    <source>
        <dbReference type="ARBA" id="ARBA00022692"/>
    </source>
</evidence>
<feature type="binding site" evidence="31">
    <location>
        <position position="1869"/>
    </location>
    <ligand>
        <name>L-glutamate</name>
        <dbReference type="ChEBI" id="CHEBI:29985"/>
    </ligand>
</feature>
<dbReference type="SUPFAM" id="SSF81324">
    <property type="entry name" value="Voltage-gated potassium channels"/>
    <property type="match status" value="1"/>
</dbReference>
<feature type="region of interest" description="Disordered" evidence="34">
    <location>
        <begin position="629"/>
        <end position="649"/>
    </location>
</feature>
<keyword evidence="8 35" id="KW-0812">Transmembrane</keyword>
<feature type="domain" description="PPIase cyclophilin-type" evidence="36">
    <location>
        <begin position="10"/>
        <end position="175"/>
    </location>
</feature>
<evidence type="ECO:0000256" key="21">
    <source>
        <dbReference type="ARBA" id="ARBA00023180"/>
    </source>
</evidence>
<keyword evidence="21" id="KW-0325">Glycoprotein</keyword>
<accession>A0A2I4AQ88</accession>
<feature type="binding site" evidence="31">
    <location>
        <position position="1699"/>
    </location>
    <ligand>
        <name>L-glutamate</name>
        <dbReference type="ChEBI" id="CHEBI:29985"/>
    </ligand>
</feature>
<dbReference type="InterPro" id="IPR001828">
    <property type="entry name" value="ANF_lig-bd_rcpt"/>
</dbReference>
<dbReference type="GO" id="GO:0003755">
    <property type="term" value="F:peptidyl-prolyl cis-trans isomerase activity"/>
    <property type="evidence" value="ECO:0007669"/>
    <property type="project" value="UniProtKB-KW"/>
</dbReference>
<feature type="transmembrane region" description="Helical" evidence="35">
    <location>
        <begin position="1816"/>
        <end position="1838"/>
    </location>
</feature>
<dbReference type="Pfam" id="PF10613">
    <property type="entry name" value="Lig_chan-Glu_bd"/>
    <property type="match status" value="1"/>
</dbReference>
<dbReference type="InterPro" id="IPR001320">
    <property type="entry name" value="Iontro_rcpt_C"/>
</dbReference>
<dbReference type="FunFam" id="2.40.100.10:FF:000005">
    <property type="entry name" value="Peptidyl-prolyl cis-trans isomerase G"/>
    <property type="match status" value="1"/>
</dbReference>
<feature type="region of interest" description="Disordered" evidence="34">
    <location>
        <begin position="927"/>
        <end position="1071"/>
    </location>
</feature>
<dbReference type="SUPFAM" id="SSF50891">
    <property type="entry name" value="Cyclophilin-like"/>
    <property type="match status" value="1"/>
</dbReference>
<dbReference type="SMART" id="SM00079">
    <property type="entry name" value="PBPe"/>
    <property type="match status" value="1"/>
</dbReference>
<evidence type="ECO:0000256" key="26">
    <source>
        <dbReference type="ARBA" id="ARBA00032177"/>
    </source>
</evidence>
<dbReference type="FunFam" id="3.40.190.10:FF:000010">
    <property type="entry name" value="glutamate receptor ionotropic, NMDA 1 isoform X1"/>
    <property type="match status" value="1"/>
</dbReference>
<feature type="compositionally biased region" description="Basic residues" evidence="34">
    <location>
        <begin position="515"/>
        <end position="541"/>
    </location>
</feature>
<evidence type="ECO:0000256" key="10">
    <source>
        <dbReference type="ARBA" id="ARBA00022729"/>
    </source>
</evidence>
<dbReference type="InterPro" id="IPR028082">
    <property type="entry name" value="Peripla_BP_I"/>
</dbReference>
<evidence type="ECO:0000256" key="16">
    <source>
        <dbReference type="ARBA" id="ARBA00023065"/>
    </source>
</evidence>
<feature type="compositionally biased region" description="Acidic residues" evidence="34">
    <location>
        <begin position="900"/>
        <end position="910"/>
    </location>
</feature>
<dbReference type="InterPro" id="IPR015683">
    <property type="entry name" value="Ionotropic_Glu_rcpt"/>
</dbReference>
<keyword evidence="20" id="KW-0675">Receptor</keyword>
<sequence>MGVKDRPQCYFDVELNREPVGRIVFQLFSDICPRTSKNFLCLCTGEKGTGKITGKKLCYKGSTFHRVVKNFMIQGGDFTEGNGRGGESIYGGYFEDENFILKHNRPFLLSMANRGKNTNGSQFFITTKMAPHLDGVDVVFGHVISGFEVIKKIEGLKTDSASRPYADVRVVDCGQLITKSANDVLEGKRKRASLNSNDTSSRSSAESEVEPEQSLKQHKNKKRAKVKQTKKKRKVGKKKMTVLPSKQNLPAEKETGQNEEEKEPGGKRGKPVVRPEEIPPVPENRFLLRRDVIPAQEVKAEVSVIKDKITLEKEETILSADQKPAVSKSGRKIRGRGTIRYHTPTRSKSRSASVEERGSSETPPHWKEEMKRTKNYHPPSVERWSKGDKLNDHSSSRWDDGSNSAWSQSGECSSDRSSERSSLQRQAKKEKKKAKHKKKSKKRKHGKKKSVKKSKPQEPYKSEDERSASSDRKSRRSHSLTPSPSSPRHSSTRKRQRSSPSFSKSNSRSYTTSRSRSRGRYRSYSRSRSRSLSRSRSRSLSRSKSPSFSQSRSRSRNRSRSKSRSRSRSRSRSTSRSESRKRSLTRSPKKRKTIKPKPDVVMNVTEKLPETKITLVSKLPAVPVPERVPVIPLSDSPPPSRWKPGQKPWKPSYIHIQEIKAKVAPSKPSAVAPAVEITTETPLINMKPEDSQDHKPARRSRSRSSRSRSYSHSHSPSRSRSSSRSRSRSRSSHRYNSRSLSHNKSDSENEQKTSSNKKNSLEKEWKEYYSCLKRVQNLDKYISLSNSGDGFSALEKGTGSERSPDAVASLETIEERGDSQEPGTNHSNSLRAERLNSWSECDSDGERVSRSDGAASAKMQKQDVQSGEVPVKKMSASTGWNSDSDSENLTTRTAAISEKEEGEATSESDYETLKKTPEASLAYKIAAAAADSSSSVSGQSDQSPEKVVEPEKHKSKKKAKRKHKHKRRSENKSSSHPSKDKAKKSKRKHQKLRETFHWQPPLEFEEEEEDEAKRDRRSPAGAVKDDSGKEVTAKENPPKVEDRSQQRLKESSDKNAKHSEHSSSGANGGAHLQKVKEQETLEDMDICTPEHDVDIIETPFTRDLYKNASEVALKSSSESSEPASSDSALLQSRELPVSSTAAAAATGQETIRDRAAPLCRSVLRAMRLFLLAVLFSCSCARAGCEPKIVNIGAVLSQKRYEQVFKDAVNQANLVYGRDKFKLTAISVTHKPNAIQMALSVCEDLISSQVYAILVSHPPQSSDHLTPTPVSYTAGFYRIPVVGLTTRMSIYSDKSIHLSFLRTVPPYSHQAHVWFDLMREFNWNHIILIVSDDHEGRAAQKRLETLLEERETKNKKRNYENLDQLSYDNKRGPKAEKVLQFSQETNLTTLLLEAKELEARVIILSASEDDAAAVYKAARFLNMTGSGYVWLVGEREMSGKALSEAPDGLIALQLINGKNESAHINDAVAVVAQSIQELFEKENITEPPRGCVGNTNIWKTGPLFKRVLMSSKYPEGLTGRVEFNDDGDRKYAHYSILNYQKSRLVQVGIYNGTQVVMNNQRKIIWPGGETEKPQGFQMSTRLKIVTIHQEPFVYVKPTQQDGTCKEEMTLNGVLIKKVICTGPNETIPGRPIVPQCCYGFCIDLLIKLAMTMNFTYEVHLVADGKFGTQERVNNSNKKEWNGMMGELLGGLADMIVAPLTINNERAQYIEFSKPFKYQGLTILVKKEIPRSTLDSFMQPFQSTLWLLVGLSVHVVAVMLYLLDRFSPFGRFKVNSEEEEEDALTLSSAMWFSWGVLLNSGIGEGAPRSFSARILGMVWAGFAMIIVASYTANLAAFLVLDRPEERITGINDPRLRNPSDKFIYATVKQSSVDIYFRRQVELSTMYRHMEKHNYESAAEAIQAVRDNKLHAFIWDSAVLEFEASQKCDLVTTGELFFRSGFGIGMRKDSPWKQNVSLAILSSHENGFMEDLDKTWVRYQECDSRSNAPATLTFENMAGVFMLVAGGIAAGIFLIFIEIAYKRHKDARGKQMQLAFAAVNVWRKNLQQYPPTDATGQLNLSDPSVSTVV</sequence>
<keyword evidence="18 35" id="KW-0472">Membrane</keyword>
<dbReference type="RefSeq" id="XP_013857648.1">
    <property type="nucleotide sequence ID" value="XM_014002194.1"/>
</dbReference>
<evidence type="ECO:0000256" key="12">
    <source>
        <dbReference type="ARBA" id="ARBA00022837"/>
    </source>
</evidence>
<dbReference type="InterPro" id="IPR049873">
    <property type="entry name" value="NMDA1-like_N"/>
</dbReference>
<dbReference type="SUPFAM" id="SSF53850">
    <property type="entry name" value="Periplasmic binding protein-like II"/>
    <property type="match status" value="1"/>
</dbReference>
<dbReference type="GO" id="GO:0017146">
    <property type="term" value="C:NMDA selective glutamate receptor complex"/>
    <property type="evidence" value="ECO:0007669"/>
    <property type="project" value="UniProtKB-ARBA"/>
</dbReference>
<dbReference type="GO" id="GO:0046872">
    <property type="term" value="F:metal ion binding"/>
    <property type="evidence" value="ECO:0007669"/>
    <property type="project" value="UniProtKB-KW"/>
</dbReference>
<evidence type="ECO:0000256" key="5">
    <source>
        <dbReference type="ARBA" id="ARBA00016504"/>
    </source>
</evidence>
<evidence type="ECO:0000256" key="33">
    <source>
        <dbReference type="PIRSR" id="PIRSR601508-3"/>
    </source>
</evidence>
<keyword evidence="16" id="KW-0406">Ion transport</keyword>
<evidence type="ECO:0000313" key="38">
    <source>
        <dbReference type="RefSeq" id="XP_013857648.1"/>
    </source>
</evidence>
<dbReference type="InterPro" id="IPR020892">
    <property type="entry name" value="Cyclophilin-type_PPIase_CS"/>
</dbReference>
<evidence type="ECO:0000256" key="25">
    <source>
        <dbReference type="ARBA" id="ARBA00023303"/>
    </source>
</evidence>
<keyword evidence="9" id="KW-0479">Metal-binding</keyword>
<evidence type="ECO:0000313" key="37">
    <source>
        <dbReference type="Proteomes" id="UP000192220"/>
    </source>
</evidence>
<dbReference type="FunFam" id="3.40.50.2300:FF:000025">
    <property type="entry name" value="glutamate receptor ionotropic, NMDA 1 isoform X1"/>
    <property type="match status" value="1"/>
</dbReference>
<dbReference type="FunFam" id="3.40.190.10:FF:000012">
    <property type="entry name" value="glutamate receptor ionotropic, NMDA 1 isoform X2"/>
    <property type="match status" value="1"/>
</dbReference>
<dbReference type="CDD" id="cd06379">
    <property type="entry name" value="PBP1_iGluR_NMDA_NR1"/>
    <property type="match status" value="1"/>
</dbReference>
<keyword evidence="24" id="KW-1071">Ligand-gated ion channel</keyword>
<evidence type="ECO:0000256" key="32">
    <source>
        <dbReference type="PIRSR" id="PIRSR601508-2"/>
    </source>
</evidence>
<dbReference type="Gene3D" id="2.40.100.10">
    <property type="entry name" value="Cyclophilin-like"/>
    <property type="match status" value="1"/>
</dbReference>
<dbReference type="GO" id="GO:0070588">
    <property type="term" value="P:calcium ion transmembrane transport"/>
    <property type="evidence" value="ECO:0007669"/>
    <property type="project" value="UniProtKB-ARBA"/>
</dbReference>
<gene>
    <name evidence="38" type="primary">nktr</name>
</gene>
<evidence type="ECO:0000256" key="19">
    <source>
        <dbReference type="ARBA" id="ARBA00023157"/>
    </source>
</evidence>
<feature type="compositionally biased region" description="Low complexity" evidence="34">
    <location>
        <begin position="193"/>
        <end position="206"/>
    </location>
</feature>
<dbReference type="PROSITE" id="PS00170">
    <property type="entry name" value="CSA_PPIASE_1"/>
    <property type="match status" value="1"/>
</dbReference>
<feature type="compositionally biased region" description="Basic and acidic residues" evidence="34">
    <location>
        <begin position="383"/>
        <end position="400"/>
    </location>
</feature>
<evidence type="ECO:0000256" key="27">
    <source>
        <dbReference type="ARBA" id="ARBA00034112"/>
    </source>
</evidence>
<dbReference type="Gene3D" id="1.10.287.70">
    <property type="match status" value="1"/>
</dbReference>
<evidence type="ECO:0000256" key="29">
    <source>
        <dbReference type="ARBA" id="ARBA00036239"/>
    </source>
</evidence>
<keyword evidence="14 35" id="KW-1133">Transmembrane helix</keyword>
<feature type="compositionally biased region" description="Basic and acidic residues" evidence="34">
    <location>
        <begin position="970"/>
        <end position="980"/>
    </location>
</feature>
<feature type="region of interest" description="Disordered" evidence="34">
    <location>
        <begin position="783"/>
        <end position="913"/>
    </location>
</feature>
<feature type="region of interest" description="Disordered" evidence="34">
    <location>
        <begin position="663"/>
        <end position="760"/>
    </location>
</feature>
<feature type="transmembrane region" description="Helical" evidence="35">
    <location>
        <begin position="1743"/>
        <end position="1761"/>
    </location>
</feature>
<dbReference type="InterPro" id="IPR019594">
    <property type="entry name" value="Glu/Gly-bd"/>
</dbReference>
<evidence type="ECO:0000256" key="23">
    <source>
        <dbReference type="ARBA" id="ARBA00023257"/>
    </source>
</evidence>
<keyword evidence="10" id="KW-0732">Signal</keyword>
<feature type="compositionally biased region" description="Low complexity" evidence="34">
    <location>
        <begin position="479"/>
        <end position="489"/>
    </location>
</feature>
<comment type="catalytic activity">
    <reaction evidence="30">
        <text>Ca(2+)(in) = Ca(2+)(out)</text>
        <dbReference type="Rhea" id="RHEA:29671"/>
        <dbReference type="ChEBI" id="CHEBI:29108"/>
    </reaction>
</comment>
<keyword evidence="25" id="KW-0407">Ion channel</keyword>
<dbReference type="FunFam" id="3.40.190.10:FF:000025">
    <property type="entry name" value="glutamate receptor ionotropic, NMDA 1 isoform X3"/>
    <property type="match status" value="1"/>
</dbReference>
<dbReference type="OrthoDB" id="5984008at2759"/>
<evidence type="ECO:0000256" key="22">
    <source>
        <dbReference type="ARBA" id="ARBA00023235"/>
    </source>
</evidence>
<dbReference type="GO" id="GO:0098839">
    <property type="term" value="C:postsynaptic density membrane"/>
    <property type="evidence" value="ECO:0007669"/>
    <property type="project" value="UniProtKB-SubCell"/>
</dbReference>
<dbReference type="Gene3D" id="3.40.50.2300">
    <property type="match status" value="2"/>
</dbReference>
<keyword evidence="15" id="KW-0770">Synapse</keyword>
<evidence type="ECO:0000256" key="3">
    <source>
        <dbReference type="ARBA" id="ARBA00005374"/>
    </source>
</evidence>
<dbReference type="GO" id="GO:0006457">
    <property type="term" value="P:protein folding"/>
    <property type="evidence" value="ECO:0007669"/>
    <property type="project" value="InterPro"/>
</dbReference>
<comment type="catalytic activity">
    <reaction evidence="1">
        <text>[protein]-peptidylproline (omega=180) = [protein]-peptidylproline (omega=0)</text>
        <dbReference type="Rhea" id="RHEA:16237"/>
        <dbReference type="Rhea" id="RHEA-COMP:10747"/>
        <dbReference type="Rhea" id="RHEA-COMP:10748"/>
        <dbReference type="ChEBI" id="CHEBI:83833"/>
        <dbReference type="ChEBI" id="CHEBI:83834"/>
        <dbReference type="EC" id="5.2.1.8"/>
    </reaction>
</comment>
<dbReference type="FunFam" id="1.10.287.70:FF:000087">
    <property type="entry name" value="glutamate receptor ionotropic, NMDA 1 isoform X4"/>
    <property type="match status" value="1"/>
</dbReference>
<keyword evidence="23" id="KW-0628">Postsynaptic cell membrane</keyword>
<dbReference type="CTD" id="4820"/>
<evidence type="ECO:0000256" key="15">
    <source>
        <dbReference type="ARBA" id="ARBA00023018"/>
    </source>
</evidence>
<feature type="compositionally biased region" description="Basic and acidic residues" evidence="34">
    <location>
        <begin position="943"/>
        <end position="952"/>
    </location>
</feature>
<evidence type="ECO:0000256" key="17">
    <source>
        <dbReference type="ARBA" id="ARBA00023110"/>
    </source>
</evidence>
<feature type="binding site" evidence="31">
    <location>
        <position position="1697"/>
    </location>
    <ligand>
        <name>L-glutamate</name>
        <dbReference type="ChEBI" id="CHEBI:29985"/>
    </ligand>
</feature>
<feature type="compositionally biased region" description="Basic residues" evidence="34">
    <location>
        <begin position="329"/>
        <end position="349"/>
    </location>
</feature>
<feature type="compositionally biased region" description="Polar residues" evidence="34">
    <location>
        <begin position="821"/>
        <end position="840"/>
    </location>
</feature>
<dbReference type="Gene3D" id="3.40.190.10">
    <property type="entry name" value="Periplasmic binding protein-like II"/>
    <property type="match status" value="3"/>
</dbReference>
<evidence type="ECO:0000256" key="35">
    <source>
        <dbReference type="SAM" id="Phobius"/>
    </source>
</evidence>
<evidence type="ECO:0000256" key="31">
    <source>
        <dbReference type="PIRSR" id="PIRSR601508-1"/>
    </source>
</evidence>
<feature type="compositionally biased region" description="Low complexity" evidence="34">
    <location>
        <begin position="927"/>
        <end position="940"/>
    </location>
</feature>
<dbReference type="Proteomes" id="UP000192220">
    <property type="component" value="Unplaced"/>
</dbReference>
<feature type="compositionally biased region" description="Low complexity" evidence="34">
    <location>
        <begin position="663"/>
        <end position="675"/>
    </location>
</feature>
<dbReference type="EC" id="5.2.1.8" evidence="4"/>
<feature type="transmembrane region" description="Helical" evidence="35">
    <location>
        <begin position="1994"/>
        <end position="2018"/>
    </location>
</feature>
<evidence type="ECO:0000256" key="6">
    <source>
        <dbReference type="ARBA" id="ARBA00022448"/>
    </source>
</evidence>
<protein>
    <recommendedName>
        <fullName evidence="5">Glutamate receptor ionotropic, NMDA 1</fullName>
        <ecNumber evidence="4">5.2.1.8</ecNumber>
    </recommendedName>
    <alternativeName>
        <fullName evidence="26">N-methyl-D-aspartate receptor subunit NR1</fullName>
    </alternativeName>
</protein>
<evidence type="ECO:0000256" key="34">
    <source>
        <dbReference type="SAM" id="MobiDB-lite"/>
    </source>
</evidence>
<feature type="site" description="Interaction with the cone snail toxin Con-ikot-ikot" evidence="32">
    <location>
        <position position="1875"/>
    </location>
</feature>
<dbReference type="PROSITE" id="PS50072">
    <property type="entry name" value="CSA_PPIASE_2"/>
    <property type="match status" value="1"/>
</dbReference>
<dbReference type="FunFam" id="3.40.50.2300:FF:000204">
    <property type="entry name" value="glutamate receptor ionotropic, NMDA 1 isoform X2"/>
    <property type="match status" value="1"/>
</dbReference>
<dbReference type="SMART" id="SM00918">
    <property type="entry name" value="Lig_chan-Glu_bd"/>
    <property type="match status" value="1"/>
</dbReference>
<dbReference type="FunCoup" id="A0A2I4AQ88">
    <property type="interactions" value="961"/>
</dbReference>
<dbReference type="PANTHER" id="PTHR18966">
    <property type="entry name" value="IONOTROPIC GLUTAMATE RECEPTOR"/>
    <property type="match status" value="1"/>
</dbReference>
<feature type="compositionally biased region" description="Basic residues" evidence="34">
    <location>
        <begin position="426"/>
        <end position="454"/>
    </location>
</feature>
<dbReference type="GO" id="GO:0004972">
    <property type="term" value="F:NMDA glutamate receptor activity"/>
    <property type="evidence" value="ECO:0007669"/>
    <property type="project" value="UniProtKB-ARBA"/>
</dbReference>
<feature type="disulfide bond" evidence="33">
    <location>
        <begin position="1925"/>
        <end position="1979"/>
    </location>
</feature>
<evidence type="ECO:0000256" key="20">
    <source>
        <dbReference type="ARBA" id="ARBA00023170"/>
    </source>
</evidence>
<dbReference type="KEGG" id="alim:106513393"/>
<feature type="compositionally biased region" description="Basic residues" evidence="34">
    <location>
        <begin position="553"/>
        <end position="573"/>
    </location>
</feature>
<dbReference type="InterPro" id="IPR029000">
    <property type="entry name" value="Cyclophilin-like_dom_sf"/>
</dbReference>
<feature type="compositionally biased region" description="Basic residues" evidence="34">
    <location>
        <begin position="953"/>
        <end position="969"/>
    </location>
</feature>
<feature type="region of interest" description="Disordered" evidence="34">
    <location>
        <begin position="188"/>
        <end position="281"/>
    </location>
</feature>
<dbReference type="Pfam" id="PF00060">
    <property type="entry name" value="Lig_chan"/>
    <property type="match status" value="1"/>
</dbReference>
<feature type="site" description="Crucial to convey clamshell closure to channel opening" evidence="32">
    <location>
        <position position="1845"/>
    </location>
</feature>
<evidence type="ECO:0000256" key="4">
    <source>
        <dbReference type="ARBA" id="ARBA00013194"/>
    </source>
</evidence>
<keyword evidence="7" id="KW-1003">Cell membrane</keyword>
<evidence type="ECO:0000256" key="28">
    <source>
        <dbReference type="ARBA" id="ARBA00034430"/>
    </source>
</evidence>
<proteinExistence type="inferred from homology"/>
<feature type="binding site" evidence="31">
    <location>
        <position position="1704"/>
    </location>
    <ligand>
        <name>L-glutamate</name>
        <dbReference type="ChEBI" id="CHEBI:29985"/>
    </ligand>
</feature>
<feature type="compositionally biased region" description="Basic residues" evidence="34">
    <location>
        <begin position="696"/>
        <end position="736"/>
    </location>
</feature>
<dbReference type="PRINTS" id="PR00177">
    <property type="entry name" value="NMDARECEPTOR"/>
</dbReference>
<name>A0A2I4AQ88_AUSLI</name>
<dbReference type="Pfam" id="PF00160">
    <property type="entry name" value="Pro_isomerase"/>
    <property type="match status" value="1"/>
</dbReference>
<keyword evidence="37" id="KW-1185">Reference proteome</keyword>
<feature type="compositionally biased region" description="Basic residues" evidence="34">
    <location>
        <begin position="981"/>
        <end position="991"/>
    </location>
</feature>
<evidence type="ECO:0000256" key="9">
    <source>
        <dbReference type="ARBA" id="ARBA00022723"/>
    </source>
</evidence>
<evidence type="ECO:0000256" key="18">
    <source>
        <dbReference type="ARBA" id="ARBA00023136"/>
    </source>
</evidence>
<evidence type="ECO:0000259" key="36">
    <source>
        <dbReference type="PROSITE" id="PS50072"/>
    </source>
</evidence>
<keyword evidence="11" id="KW-0862">Zinc</keyword>
<dbReference type="InterPro" id="IPR001508">
    <property type="entry name" value="Iono_Glu_rcpt_met"/>
</dbReference>
<feature type="compositionally biased region" description="Basic residues" evidence="34">
    <location>
        <begin position="216"/>
        <end position="240"/>
    </location>
</feature>
<feature type="compositionally biased region" description="Low complexity" evidence="34">
    <location>
        <begin position="542"/>
        <end position="552"/>
    </location>
</feature>
<evidence type="ECO:0000256" key="13">
    <source>
        <dbReference type="ARBA" id="ARBA00022842"/>
    </source>
</evidence>
<dbReference type="InterPro" id="IPR002130">
    <property type="entry name" value="Cyclophilin-type_PPIase_dom"/>
</dbReference>
<feature type="compositionally biased region" description="Polar residues" evidence="34">
    <location>
        <begin position="875"/>
        <end position="894"/>
    </location>
</feature>
<evidence type="ECO:0000256" key="14">
    <source>
        <dbReference type="ARBA" id="ARBA00022989"/>
    </source>
</evidence>
<evidence type="ECO:0000256" key="24">
    <source>
        <dbReference type="ARBA" id="ARBA00023286"/>
    </source>
</evidence>
<dbReference type="InterPro" id="IPR049872">
    <property type="entry name" value="NMDA1-like_ligand-bd"/>
</dbReference>
<evidence type="ECO:0000256" key="11">
    <source>
        <dbReference type="ARBA" id="ARBA00022833"/>
    </source>
</evidence>
<keyword evidence="13" id="KW-0460">Magnesium</keyword>
<dbReference type="SUPFAM" id="SSF53822">
    <property type="entry name" value="Periplasmic binding protein-like I"/>
    <property type="match status" value="1"/>
</dbReference>
<reference evidence="38" key="1">
    <citation type="submission" date="2025-08" db="UniProtKB">
        <authorList>
            <consortium name="RefSeq"/>
        </authorList>
    </citation>
    <scope>IDENTIFICATION</scope>
</reference>
<feature type="compositionally biased region" description="Basic and acidic residues" evidence="34">
    <location>
        <begin position="1011"/>
        <end position="1061"/>
    </location>
</feature>
<dbReference type="CDD" id="cd13719">
    <property type="entry name" value="PBP2_iGluR_NMDA_Nr1"/>
    <property type="match status" value="1"/>
</dbReference>
<comment type="catalytic activity">
    <reaction evidence="28">
        <text>K(+)(in) = K(+)(out)</text>
        <dbReference type="Rhea" id="RHEA:29463"/>
        <dbReference type="ChEBI" id="CHEBI:29103"/>
    </reaction>
</comment>
<feature type="region of interest" description="Disordered" evidence="34">
    <location>
        <begin position="313"/>
        <end position="600"/>
    </location>
</feature>
<evidence type="ECO:0000256" key="30">
    <source>
        <dbReference type="ARBA" id="ARBA00036634"/>
    </source>
</evidence>
<comment type="subcellular location">
    <subcellularLocation>
        <location evidence="2">Cell membrane</location>
        <topology evidence="2">Multi-pass membrane protein</topology>
    </subcellularLocation>
    <subcellularLocation>
        <location evidence="27">Postsynaptic density membrane</location>
    </subcellularLocation>
</comment>
<feature type="compositionally biased region" description="Basic and acidic residues" evidence="34">
    <location>
        <begin position="353"/>
        <end position="372"/>
    </location>
</feature>
<keyword evidence="19 33" id="KW-1015">Disulfide bond</keyword>
<dbReference type="STRING" id="52670.A0A2I4AQ88"/>
<dbReference type="Pfam" id="PF01094">
    <property type="entry name" value="ANF_receptor"/>
    <property type="match status" value="1"/>
</dbReference>
<evidence type="ECO:0000256" key="1">
    <source>
        <dbReference type="ARBA" id="ARBA00000971"/>
    </source>
</evidence>
<comment type="similarity">
    <text evidence="3">Belongs to the glutamate-gated ion channel (TC 1.A.10.1) family. NR1/GRIN1 subfamily.</text>
</comment>
<feature type="compositionally biased region" description="Low complexity" evidence="34">
    <location>
        <begin position="498"/>
        <end position="514"/>
    </location>
</feature>
<feature type="compositionally biased region" description="Basic and acidic residues" evidence="34">
    <location>
        <begin position="455"/>
        <end position="472"/>
    </location>
</feature>
<dbReference type="InParanoid" id="A0A2I4AQ88"/>
<evidence type="ECO:0000256" key="2">
    <source>
        <dbReference type="ARBA" id="ARBA00004651"/>
    </source>
</evidence>
<keyword evidence="6" id="KW-0813">Transport</keyword>